<evidence type="ECO:0000313" key="3">
    <source>
        <dbReference type="Proteomes" id="UP000266089"/>
    </source>
</evidence>
<dbReference type="EMBL" id="QWKX01000069">
    <property type="protein sequence ID" value="RIH75390.1"/>
    <property type="molecule type" value="Genomic_DNA"/>
</dbReference>
<protein>
    <submittedName>
        <fullName evidence="2">Uncharacterized protein</fullName>
    </submittedName>
</protein>
<sequence length="220" mass="24232">MRPASMFALYPTKTHNHTPSHLHRNSAGLFLQSRASHPGLCTLTNNHRRCAHETVGWVFGCGVAAGVRLGGGPGRQLRHFRVHPTPGVEEKQPARRGDAGATDQGVVWFDRALCQRARRQQSPAKLPGRVEAPGRRGPGPLRRTHHRDGAAQRRLPEFSGRHRSFAGRAELCGAALHLYRQRARGQHPLHHHRRAALRPVRPLQQLPQAEQAQGGPGPSG</sequence>
<comment type="caution">
    <text evidence="2">The sequence shown here is derived from an EMBL/GenBank/DDBJ whole genome shotgun (WGS) entry which is preliminary data.</text>
</comment>
<evidence type="ECO:0000313" key="2">
    <source>
        <dbReference type="EMBL" id="RIH75390.1"/>
    </source>
</evidence>
<evidence type="ECO:0000256" key="1">
    <source>
        <dbReference type="SAM" id="MobiDB-lite"/>
    </source>
</evidence>
<feature type="compositionally biased region" description="Low complexity" evidence="1">
    <location>
        <begin position="197"/>
        <end position="213"/>
    </location>
</feature>
<accession>A0A399DZ72</accession>
<organism evidence="2 3">
    <name type="scientific">Meiothermus taiwanensis</name>
    <dbReference type="NCBI Taxonomy" id="172827"/>
    <lineage>
        <taxon>Bacteria</taxon>
        <taxon>Thermotogati</taxon>
        <taxon>Deinococcota</taxon>
        <taxon>Deinococci</taxon>
        <taxon>Thermales</taxon>
        <taxon>Thermaceae</taxon>
        <taxon>Meiothermus</taxon>
    </lineage>
</organism>
<feature type="compositionally biased region" description="Basic residues" evidence="1">
    <location>
        <begin position="184"/>
        <end position="196"/>
    </location>
</feature>
<gene>
    <name evidence="2" type="ORF">Mcate_02276</name>
</gene>
<feature type="region of interest" description="Disordered" evidence="1">
    <location>
        <begin position="184"/>
        <end position="220"/>
    </location>
</feature>
<dbReference type="AlphaFoldDB" id="A0A399DZ72"/>
<feature type="region of interest" description="Disordered" evidence="1">
    <location>
        <begin position="118"/>
        <end position="157"/>
    </location>
</feature>
<feature type="compositionally biased region" description="Basic and acidic residues" evidence="1">
    <location>
        <begin position="147"/>
        <end position="157"/>
    </location>
</feature>
<proteinExistence type="predicted"/>
<dbReference type="Proteomes" id="UP000266089">
    <property type="component" value="Unassembled WGS sequence"/>
</dbReference>
<name>A0A399DZ72_9DEIN</name>
<reference evidence="2 3" key="1">
    <citation type="submission" date="2018-08" db="EMBL/GenBank/DDBJ databases">
        <title>Meiothermus cateniformans JCM 15151 genome sequencing project.</title>
        <authorList>
            <person name="Da Costa M.S."/>
            <person name="Albuquerque L."/>
            <person name="Raposo P."/>
            <person name="Froufe H.J.C."/>
            <person name="Barroso C.S."/>
            <person name="Egas C."/>
        </authorList>
    </citation>
    <scope>NUCLEOTIDE SEQUENCE [LARGE SCALE GENOMIC DNA]</scope>
    <source>
        <strain evidence="2 3">JCM 15151</strain>
    </source>
</reference>